<dbReference type="Proteomes" id="UP000325296">
    <property type="component" value="Unassembled WGS sequence"/>
</dbReference>
<name>A0A5B2UI49_9PSED</name>
<dbReference type="Pfam" id="PF07963">
    <property type="entry name" value="N_methyl"/>
    <property type="match status" value="1"/>
</dbReference>
<reference evidence="1 2" key="1">
    <citation type="submission" date="2019-09" db="EMBL/GenBank/DDBJ databases">
        <title>Draft genome sequence of Pseudomonas brenneri CCUG 51514(T).</title>
        <authorList>
            <person name="Tunovic T."/>
            <person name="Pineiro-Iglesias B."/>
            <person name="Unosson C."/>
            <person name="Inganas E."/>
            <person name="Ohlen M."/>
            <person name="Cardew S."/>
            <person name="Jensie-Markopoulos S."/>
            <person name="Salva-Serra F."/>
            <person name="Jaen-Luchoro D."/>
            <person name="Svensson-Stadler L."/>
            <person name="Chun J."/>
            <person name="Moore E."/>
        </authorList>
    </citation>
    <scope>NUCLEOTIDE SEQUENCE [LARGE SCALE GENOMIC DNA]</scope>
    <source>
        <strain evidence="1 2">CCUG 51514</strain>
    </source>
</reference>
<protein>
    <submittedName>
        <fullName evidence="1">Prepilin-type N-terminal cleavage/methylation domain-containing protein</fullName>
    </submittedName>
</protein>
<gene>
    <name evidence="1" type="ORF">F1720_27630</name>
</gene>
<proteinExistence type="predicted"/>
<accession>A0A5B2UI49</accession>
<dbReference type="AlphaFoldDB" id="A0A5B2UI49"/>
<evidence type="ECO:0000313" key="1">
    <source>
        <dbReference type="EMBL" id="KAA2226162.1"/>
    </source>
</evidence>
<dbReference type="InterPro" id="IPR045584">
    <property type="entry name" value="Pilin-like"/>
</dbReference>
<organism evidence="1 2">
    <name type="scientific">Pseudomonas brenneri</name>
    <dbReference type="NCBI Taxonomy" id="129817"/>
    <lineage>
        <taxon>Bacteria</taxon>
        <taxon>Pseudomonadati</taxon>
        <taxon>Pseudomonadota</taxon>
        <taxon>Gammaproteobacteria</taxon>
        <taxon>Pseudomonadales</taxon>
        <taxon>Pseudomonadaceae</taxon>
        <taxon>Pseudomonas</taxon>
    </lineage>
</organism>
<dbReference type="NCBIfam" id="TIGR02532">
    <property type="entry name" value="IV_pilin_GFxxxE"/>
    <property type="match status" value="1"/>
</dbReference>
<dbReference type="SUPFAM" id="SSF54523">
    <property type="entry name" value="Pili subunits"/>
    <property type="match status" value="1"/>
</dbReference>
<comment type="caution">
    <text evidence="1">The sequence shown here is derived from an EMBL/GenBank/DDBJ whole genome shotgun (WGS) entry which is preliminary data.</text>
</comment>
<dbReference type="EMBL" id="VUOL01000030">
    <property type="protein sequence ID" value="KAA2226162.1"/>
    <property type="molecule type" value="Genomic_DNA"/>
</dbReference>
<sequence>MRRSPRSQDGFTLIEMLAATTLLAVIFGIVMNSMGQAMQAYARDEVKTRMGLMARSLLVDVSSTSLVPGFTSGQESGIDWRLECIAMSEQSGIQLLHLKLTLRHASVVQNFSTLRVQQLKSGRRS</sequence>
<dbReference type="InterPro" id="IPR012902">
    <property type="entry name" value="N_methyl_site"/>
</dbReference>
<dbReference type="RefSeq" id="WP_090292552.1">
    <property type="nucleotide sequence ID" value="NZ_BMNU01000024.1"/>
</dbReference>
<dbReference type="OrthoDB" id="7013103at2"/>
<evidence type="ECO:0000313" key="2">
    <source>
        <dbReference type="Proteomes" id="UP000325296"/>
    </source>
</evidence>